<evidence type="ECO:0008006" key="3">
    <source>
        <dbReference type="Google" id="ProtNLM"/>
    </source>
</evidence>
<gene>
    <name evidence="1" type="ORF">GCM10022419_130970</name>
</gene>
<sequence length="223" mass="24756">MPSETNLTSNFGESLLPLRSVVNFFPIAVEGSIAAGKTTLCRGITSAWDGPVVTIPDYSDCFEQSPLPSADPQGLEEEAQIIDILLDIERRRFASRLSFFDPDVLGLIDRSILTIAAHCAGLDAVYGTNRFEDLAMRMLRTSKVAVWPTHAIYLDLPHRELMGRLGSRARNIFTFREFVDGYRGYFERLNRAGGIEILWLDATNPPKAIVQRALNFVPAPTPG</sequence>
<proteinExistence type="predicted"/>
<dbReference type="EMBL" id="BAABDQ010000069">
    <property type="protein sequence ID" value="GAA3623108.1"/>
    <property type="molecule type" value="Genomic_DNA"/>
</dbReference>
<evidence type="ECO:0000313" key="2">
    <source>
        <dbReference type="Proteomes" id="UP001500630"/>
    </source>
</evidence>
<protein>
    <recommendedName>
        <fullName evidence="3">Deoxynucleoside kinase domain-containing protein</fullName>
    </recommendedName>
</protein>
<evidence type="ECO:0000313" key="1">
    <source>
        <dbReference type="EMBL" id="GAA3623108.1"/>
    </source>
</evidence>
<keyword evidence="2" id="KW-1185">Reference proteome</keyword>
<dbReference type="SUPFAM" id="SSF52540">
    <property type="entry name" value="P-loop containing nucleoside triphosphate hydrolases"/>
    <property type="match status" value="1"/>
</dbReference>
<accession>A0ABP7A1C4</accession>
<name>A0ABP7A1C4_9ACTN</name>
<dbReference type="RefSeq" id="WP_345579875.1">
    <property type="nucleotide sequence ID" value="NZ_BAABDQ010000069.1"/>
</dbReference>
<dbReference type="InterPro" id="IPR027417">
    <property type="entry name" value="P-loop_NTPase"/>
</dbReference>
<comment type="caution">
    <text evidence="1">The sequence shown here is derived from an EMBL/GenBank/DDBJ whole genome shotgun (WGS) entry which is preliminary data.</text>
</comment>
<dbReference type="Proteomes" id="UP001500630">
    <property type="component" value="Unassembled WGS sequence"/>
</dbReference>
<dbReference type="Gene3D" id="3.40.50.300">
    <property type="entry name" value="P-loop containing nucleotide triphosphate hydrolases"/>
    <property type="match status" value="1"/>
</dbReference>
<organism evidence="1 2">
    <name type="scientific">Nonomuraea rosea</name>
    <dbReference type="NCBI Taxonomy" id="638574"/>
    <lineage>
        <taxon>Bacteria</taxon>
        <taxon>Bacillati</taxon>
        <taxon>Actinomycetota</taxon>
        <taxon>Actinomycetes</taxon>
        <taxon>Streptosporangiales</taxon>
        <taxon>Streptosporangiaceae</taxon>
        <taxon>Nonomuraea</taxon>
    </lineage>
</organism>
<reference evidence="2" key="1">
    <citation type="journal article" date="2019" name="Int. J. Syst. Evol. Microbiol.">
        <title>The Global Catalogue of Microorganisms (GCM) 10K type strain sequencing project: providing services to taxonomists for standard genome sequencing and annotation.</title>
        <authorList>
            <consortium name="The Broad Institute Genomics Platform"/>
            <consortium name="The Broad Institute Genome Sequencing Center for Infectious Disease"/>
            <person name="Wu L."/>
            <person name="Ma J."/>
        </authorList>
    </citation>
    <scope>NUCLEOTIDE SEQUENCE [LARGE SCALE GENOMIC DNA]</scope>
    <source>
        <strain evidence="2">JCM 17326</strain>
    </source>
</reference>